<dbReference type="Proteomes" id="UP000054166">
    <property type="component" value="Unassembled WGS sequence"/>
</dbReference>
<reference evidence="4" key="2">
    <citation type="submission" date="2015-01" db="EMBL/GenBank/DDBJ databases">
        <title>Evolutionary Origins and Diversification of the Mycorrhizal Mutualists.</title>
        <authorList>
            <consortium name="DOE Joint Genome Institute"/>
            <consortium name="Mycorrhizal Genomics Consortium"/>
            <person name="Kohler A."/>
            <person name="Kuo A."/>
            <person name="Nagy L.G."/>
            <person name="Floudas D."/>
            <person name="Copeland A."/>
            <person name="Barry K.W."/>
            <person name="Cichocki N."/>
            <person name="Veneault-Fourrey C."/>
            <person name="LaButti K."/>
            <person name="Lindquist E.A."/>
            <person name="Lipzen A."/>
            <person name="Lundell T."/>
            <person name="Morin E."/>
            <person name="Murat C."/>
            <person name="Riley R."/>
            <person name="Ohm R."/>
            <person name="Sun H."/>
            <person name="Tunlid A."/>
            <person name="Henrissat B."/>
            <person name="Grigoriev I.V."/>
            <person name="Hibbett D.S."/>
            <person name="Martin F."/>
        </authorList>
    </citation>
    <scope>NUCLEOTIDE SEQUENCE [LARGE SCALE GENOMIC DNA]</scope>
    <source>
        <strain evidence="4">F 1598</strain>
    </source>
</reference>
<dbReference type="InParanoid" id="A0A0C3C0A9"/>
<dbReference type="InterPro" id="IPR027417">
    <property type="entry name" value="P-loop_NTPase"/>
</dbReference>
<dbReference type="SUPFAM" id="SSF52540">
    <property type="entry name" value="P-loop containing nucleoside triphosphate hydrolases"/>
    <property type="match status" value="1"/>
</dbReference>
<protein>
    <recommendedName>
        <fullName evidence="2">G domain-containing protein</fullName>
    </recommendedName>
</protein>
<reference evidence="3 4" key="1">
    <citation type="submission" date="2014-04" db="EMBL/GenBank/DDBJ databases">
        <authorList>
            <consortium name="DOE Joint Genome Institute"/>
            <person name="Kuo A."/>
            <person name="Tarkka M."/>
            <person name="Buscot F."/>
            <person name="Kohler A."/>
            <person name="Nagy L.G."/>
            <person name="Floudas D."/>
            <person name="Copeland A."/>
            <person name="Barry K.W."/>
            <person name="Cichocki N."/>
            <person name="Veneault-Fourrey C."/>
            <person name="LaButti K."/>
            <person name="Lindquist E.A."/>
            <person name="Lipzen A."/>
            <person name="Lundell T."/>
            <person name="Morin E."/>
            <person name="Murat C."/>
            <person name="Sun H."/>
            <person name="Tunlid A."/>
            <person name="Henrissat B."/>
            <person name="Grigoriev I.V."/>
            <person name="Hibbett D.S."/>
            <person name="Martin F."/>
            <person name="Nordberg H.P."/>
            <person name="Cantor M.N."/>
            <person name="Hua S.X."/>
        </authorList>
    </citation>
    <scope>NUCLEOTIDE SEQUENCE [LARGE SCALE GENOMIC DNA]</scope>
    <source>
        <strain evidence="3 4">F 1598</strain>
    </source>
</reference>
<keyword evidence="1" id="KW-0175">Coiled coil</keyword>
<accession>A0A0C3C0A9</accession>
<proteinExistence type="predicted"/>
<keyword evidence="4" id="KW-1185">Reference proteome</keyword>
<dbReference type="OrthoDB" id="8954335at2759"/>
<organism evidence="3 4">
    <name type="scientific">Piloderma croceum (strain F 1598)</name>
    <dbReference type="NCBI Taxonomy" id="765440"/>
    <lineage>
        <taxon>Eukaryota</taxon>
        <taxon>Fungi</taxon>
        <taxon>Dikarya</taxon>
        <taxon>Basidiomycota</taxon>
        <taxon>Agaricomycotina</taxon>
        <taxon>Agaricomycetes</taxon>
        <taxon>Agaricomycetidae</taxon>
        <taxon>Atheliales</taxon>
        <taxon>Atheliaceae</taxon>
        <taxon>Piloderma</taxon>
    </lineage>
</organism>
<dbReference type="Pfam" id="PF01926">
    <property type="entry name" value="MMR_HSR1"/>
    <property type="match status" value="1"/>
</dbReference>
<evidence type="ECO:0000313" key="4">
    <source>
        <dbReference type="Proteomes" id="UP000054166"/>
    </source>
</evidence>
<sequence length="314" mass="35736">MGSGHAKKLSKWMTKHSDAIVPVSDPRESDLVIPIMGPTGVGKSTFINTVYGRNIMTVGHDLQSCTSKIEHVIVPHPRDRNRRIVFVDTLGFDDTYIDDAQVLKLIAVWLARSYSDGMKLAGIVYLHEISQTRMFGTSRKNLTMFNKLCGDDALKNVILATTKWSDIGDEVGRRRELQLCDTYWKTMLAQGSQMARFTCTHESAWAIVNLIICRDVVDGNVLIQRELVDLQITLPETQAGRALRYTLEELLEAQREMARQLREENGAQGSEELRRRQEELSQQLHSTLHQIRELKVPFSKRILSFLLPSKKSRT</sequence>
<dbReference type="STRING" id="765440.A0A0C3C0A9"/>
<feature type="domain" description="G" evidence="2">
    <location>
        <begin position="34"/>
        <end position="97"/>
    </location>
</feature>
<dbReference type="AlphaFoldDB" id="A0A0C3C0A9"/>
<dbReference type="GO" id="GO:0005525">
    <property type="term" value="F:GTP binding"/>
    <property type="evidence" value="ECO:0007669"/>
    <property type="project" value="InterPro"/>
</dbReference>
<dbReference type="EMBL" id="KN832992">
    <property type="protein sequence ID" value="KIM83037.1"/>
    <property type="molecule type" value="Genomic_DNA"/>
</dbReference>
<gene>
    <name evidence="3" type="ORF">PILCRDRAFT_449555</name>
</gene>
<dbReference type="Gene3D" id="3.40.50.300">
    <property type="entry name" value="P-loop containing nucleotide triphosphate hydrolases"/>
    <property type="match status" value="1"/>
</dbReference>
<dbReference type="HOGENOM" id="CLU_018003_2_1_1"/>
<evidence type="ECO:0000313" key="3">
    <source>
        <dbReference type="EMBL" id="KIM83037.1"/>
    </source>
</evidence>
<evidence type="ECO:0000259" key="2">
    <source>
        <dbReference type="Pfam" id="PF01926"/>
    </source>
</evidence>
<evidence type="ECO:0000256" key="1">
    <source>
        <dbReference type="SAM" id="Coils"/>
    </source>
</evidence>
<name>A0A0C3C0A9_PILCF</name>
<feature type="coiled-coil region" evidence="1">
    <location>
        <begin position="244"/>
        <end position="290"/>
    </location>
</feature>
<dbReference type="InterPro" id="IPR006073">
    <property type="entry name" value="GTP-bd"/>
</dbReference>